<dbReference type="GeneTree" id="ENSGT00530000063770"/>
<dbReference type="GO" id="GO:0005634">
    <property type="term" value="C:nucleus"/>
    <property type="evidence" value="ECO:0007669"/>
    <property type="project" value="TreeGrafter"/>
</dbReference>
<feature type="domain" description="CABIT" evidence="3">
    <location>
        <begin position="263"/>
        <end position="486"/>
    </location>
</feature>
<dbReference type="AlphaFoldDB" id="A0A8C5LU65"/>
<evidence type="ECO:0000256" key="2">
    <source>
        <dbReference type="SAM" id="MobiDB-lite"/>
    </source>
</evidence>
<evidence type="ECO:0000313" key="4">
    <source>
        <dbReference type="Ensembl" id="ENSLLEP00000002603.1"/>
    </source>
</evidence>
<dbReference type="Proteomes" id="UP000694569">
    <property type="component" value="Unplaced"/>
</dbReference>
<evidence type="ECO:0000259" key="3">
    <source>
        <dbReference type="Pfam" id="PF12736"/>
    </source>
</evidence>
<sequence length="642" mass="73288">MEEVENAVPLEVFVASMSSSSLPRILKITSGVYLQSSVYDIQGTECCLSTGDVVKVVSKHLVSLTCMDPKTGECHNLPLEFKGIFQVSADKSVYNTFGELHRELTYSGYTHPFWFSSMDEIDVGDQVIRKQVPIQYISTCVYRENRYANCQVYEEYDSFSVKIPFMTQGQFCETQNKESFTLEEILQSPVLMSHNLMCSDIGKGSYSLSPVYEILTIMHMRKDPVRIPSSLEVDVIDITDTCEDVNFIKPMSLAEISMCEDKLPVVAEILESSKCSSLIKNDIFLALRKGQKVIIQKKTLSRKVLTIASKGKRSSFFYIYDAYQGKFRQRPREFSTIYDLWIQAKEGFNLKVVVTQDCDSSEGSYPSLYIGDHLQVLHQTKNRISSEMGFQDVDLLVCRRESGDDEEESEEISLPLFLEGRFVEEVTNNKRYSLSNLIKVLKLPSEVKVVAKDQSMNSDPLTSFAFLRLEELIEEPALLVSFFEDPSECFELPIKYSDFSFILLDDLVPPSKELQSVVQVEELTESFYYEVRKQLPSNELPPPRPPKRQVKAQSTCNTPAIPEKAVLTTMEKGLFTESKLIEKQGSKNDMKLLENNAICTKNTYSPPPWKHSPEKAFTYDHDYEQLDEELIKNLNIKGKKNY</sequence>
<dbReference type="GO" id="GO:0005737">
    <property type="term" value="C:cytoplasm"/>
    <property type="evidence" value="ECO:0007669"/>
    <property type="project" value="TreeGrafter"/>
</dbReference>
<evidence type="ECO:0000313" key="5">
    <source>
        <dbReference type="Proteomes" id="UP000694569"/>
    </source>
</evidence>
<dbReference type="Ensembl" id="ENSLLET00000002719.1">
    <property type="protein sequence ID" value="ENSLLEP00000002603.1"/>
    <property type="gene ID" value="ENSLLEG00000001699.1"/>
</dbReference>
<evidence type="ECO:0000256" key="1">
    <source>
        <dbReference type="ARBA" id="ARBA00006414"/>
    </source>
</evidence>
<comment type="similarity">
    <text evidence="1">Belongs to the themis family.</text>
</comment>
<reference evidence="4" key="1">
    <citation type="submission" date="2025-08" db="UniProtKB">
        <authorList>
            <consortium name="Ensembl"/>
        </authorList>
    </citation>
    <scope>IDENTIFICATION</scope>
</reference>
<reference evidence="4" key="2">
    <citation type="submission" date="2025-09" db="UniProtKB">
        <authorList>
            <consortium name="Ensembl"/>
        </authorList>
    </citation>
    <scope>IDENTIFICATION</scope>
</reference>
<dbReference type="InterPro" id="IPR039671">
    <property type="entry name" value="THEMIS"/>
</dbReference>
<feature type="region of interest" description="Disordered" evidence="2">
    <location>
        <begin position="534"/>
        <end position="555"/>
    </location>
</feature>
<dbReference type="OrthoDB" id="9030353at2759"/>
<protein>
    <submittedName>
        <fullName evidence="4">Thymocyte selection associated family member 2</fullName>
    </submittedName>
</protein>
<organism evidence="4 5">
    <name type="scientific">Leptobrachium leishanense</name>
    <name type="common">Leishan spiny toad</name>
    <dbReference type="NCBI Taxonomy" id="445787"/>
    <lineage>
        <taxon>Eukaryota</taxon>
        <taxon>Metazoa</taxon>
        <taxon>Chordata</taxon>
        <taxon>Craniata</taxon>
        <taxon>Vertebrata</taxon>
        <taxon>Euteleostomi</taxon>
        <taxon>Amphibia</taxon>
        <taxon>Batrachia</taxon>
        <taxon>Anura</taxon>
        <taxon>Pelobatoidea</taxon>
        <taxon>Megophryidae</taxon>
        <taxon>Leptobrachium</taxon>
    </lineage>
</organism>
<dbReference type="PANTHER" id="PTHR15215">
    <property type="entry name" value="CABIT DOMAIN-CONTAINING PROTEIN"/>
    <property type="match status" value="1"/>
</dbReference>
<dbReference type="GO" id="GO:0050852">
    <property type="term" value="P:T cell receptor signaling pathway"/>
    <property type="evidence" value="ECO:0007669"/>
    <property type="project" value="TreeGrafter"/>
</dbReference>
<name>A0A8C5LU65_9ANUR</name>
<dbReference type="Pfam" id="PF12736">
    <property type="entry name" value="CABIT"/>
    <property type="match status" value="2"/>
</dbReference>
<proteinExistence type="inferred from homology"/>
<dbReference type="PANTHER" id="PTHR15215:SF2">
    <property type="entry name" value="PROTEIN THEMIS2"/>
    <property type="match status" value="1"/>
</dbReference>
<keyword evidence="5" id="KW-1185">Reference proteome</keyword>
<accession>A0A8C5LU65</accession>
<gene>
    <name evidence="4" type="primary">THEMIS2</name>
</gene>
<feature type="domain" description="CABIT" evidence="3">
    <location>
        <begin position="22"/>
        <end position="244"/>
    </location>
</feature>
<dbReference type="InterPro" id="IPR025946">
    <property type="entry name" value="CABIT_dom"/>
</dbReference>